<gene>
    <name evidence="1" type="ORF">Pgy4_13811</name>
</gene>
<protein>
    <submittedName>
        <fullName evidence="1">Uncharacterized protein</fullName>
    </submittedName>
</protein>
<name>F3C516_PSESG</name>
<accession>F3C516</accession>
<dbReference type="Proteomes" id="UP000005466">
    <property type="component" value="Unassembled WGS sequence"/>
</dbReference>
<reference evidence="1 2" key="1">
    <citation type="journal article" date="2011" name="PLoS Pathog.">
        <title>Dynamic evolution of pathogenicity revealed by sequencing and comparative genomics of 19 Pseudomonas syringae isolates.</title>
        <authorList>
            <person name="Baltrus D.A."/>
            <person name="Nishimura M.T."/>
            <person name="Romanchuk A."/>
            <person name="Chang J.H."/>
            <person name="Mukhtar M.S."/>
            <person name="Cherkis K."/>
            <person name="Roach J."/>
            <person name="Grant S.R."/>
            <person name="Jones C.D."/>
            <person name="Dangl J.L."/>
        </authorList>
    </citation>
    <scope>NUCLEOTIDE SEQUENCE [LARGE SCALE GENOMIC DNA]</scope>
    <source>
        <strain evidence="2">race 4</strain>
    </source>
</reference>
<sequence length="41" mass="4717">ALGANKTQLIGMKAFRYWNGIKGFLRQTLCFQTFFLTNAVF</sequence>
<evidence type="ECO:0000313" key="2">
    <source>
        <dbReference type="Proteomes" id="UP000005466"/>
    </source>
</evidence>
<proteinExistence type="predicted"/>
<dbReference type="HOGENOM" id="CLU_3262576_0_0_6"/>
<evidence type="ECO:0000313" key="1">
    <source>
        <dbReference type="EMBL" id="EGH13203.1"/>
    </source>
</evidence>
<feature type="non-terminal residue" evidence="1">
    <location>
        <position position="1"/>
    </location>
</feature>
<dbReference type="AlphaFoldDB" id="F3C516"/>
<dbReference type="EMBL" id="ADWY01000615">
    <property type="protein sequence ID" value="EGH13203.1"/>
    <property type="molecule type" value="Genomic_DNA"/>
</dbReference>
<comment type="caution">
    <text evidence="1">The sequence shown here is derived from an EMBL/GenBank/DDBJ whole genome shotgun (WGS) entry which is preliminary data.</text>
</comment>
<organism evidence="1 2">
    <name type="scientific">Pseudomonas savastanoi pv. glycinea str. race 4</name>
    <dbReference type="NCBI Taxonomy" id="875330"/>
    <lineage>
        <taxon>Bacteria</taxon>
        <taxon>Pseudomonadati</taxon>
        <taxon>Pseudomonadota</taxon>
        <taxon>Gammaproteobacteria</taxon>
        <taxon>Pseudomonadales</taxon>
        <taxon>Pseudomonadaceae</taxon>
        <taxon>Pseudomonas</taxon>
    </lineage>
</organism>